<evidence type="ECO:0000256" key="4">
    <source>
        <dbReference type="ARBA" id="ARBA00022989"/>
    </source>
</evidence>
<evidence type="ECO:0000256" key="2">
    <source>
        <dbReference type="ARBA" id="ARBA00008974"/>
    </source>
</evidence>
<feature type="transmembrane region" description="Helical" evidence="7">
    <location>
        <begin position="349"/>
        <end position="372"/>
    </location>
</feature>
<name>A0A0D2BWC0_9EURO</name>
<feature type="transmembrane region" description="Helical" evidence="7">
    <location>
        <begin position="100"/>
        <end position="117"/>
    </location>
</feature>
<gene>
    <name evidence="8" type="ORF">PV08_05575</name>
</gene>
<dbReference type="Pfam" id="PF02133">
    <property type="entry name" value="Transp_cyt_pur"/>
    <property type="match status" value="1"/>
</dbReference>
<feature type="transmembrane region" description="Helical" evidence="7">
    <location>
        <begin position="411"/>
        <end position="437"/>
    </location>
</feature>
<comment type="subcellular location">
    <subcellularLocation>
        <location evidence="1">Membrane</location>
        <topology evidence="1">Multi-pass membrane protein</topology>
    </subcellularLocation>
</comment>
<keyword evidence="5 7" id="KW-0472">Membrane</keyword>
<reference evidence="8 9" key="1">
    <citation type="submission" date="2015-01" db="EMBL/GenBank/DDBJ databases">
        <title>The Genome Sequence of Exophiala spinifera CBS89968.</title>
        <authorList>
            <consortium name="The Broad Institute Genomics Platform"/>
            <person name="Cuomo C."/>
            <person name="de Hoog S."/>
            <person name="Gorbushina A."/>
            <person name="Stielow B."/>
            <person name="Teixiera M."/>
            <person name="Abouelleil A."/>
            <person name="Chapman S.B."/>
            <person name="Priest M."/>
            <person name="Young S.K."/>
            <person name="Wortman J."/>
            <person name="Nusbaum C."/>
            <person name="Birren B."/>
        </authorList>
    </citation>
    <scope>NUCLEOTIDE SEQUENCE [LARGE SCALE GENOMIC DNA]</scope>
    <source>
        <strain evidence="8 9">CBS 89968</strain>
    </source>
</reference>
<sequence>MVTLSTERFSPKRISPKHIKAKIEPHLHWKVPMEKGVYQYLTGTTVIRRWSNPDLDPVKPEDRTWGALDYWAYWTSDILAPPLASTVSAVMSLGFTARETIPIVFCGFLLCSGALTLTGKMGARYSIPFPVLVRSMFGMYGSMPVIVLRSFVAAMWTAILCVQAGDFLNNCITAIWPSFANFPNHLPESAGITSAGLLCFFIYWIFQTILACMPIKKLRILFLIKGIVVPPTFLALFLWGAIVTHGGGPLITGHAKMTSSYMNTAYSSLTALNSIIGLFSSMAVNFPDFARFSKNNLAGYNQVLALPIIGTLGALCPIFVTAAHSYLWGSFEWYMPAVIAKFDSRAAKFFTAFSFMLATIGNQIAAGTYPFSNDISGLCPKYINIFRATLIISVFCVVSNPWQIIKNASGLLAFLSGYSMFMGAICGTMCSQYYLILNKKLNIHELYNGHGIYRYNKFGINWRAYASFTIAVGPLLPGFSKSINNSLNVGGSWKIYTFSCIYGFVVSGLTYYLICRYVSDVGEAKIDEAVYPPSKFESSDLEIRGADPEQDSYGEKEGDIEVAIGTKEVKA</sequence>
<dbReference type="PANTHER" id="PTHR30618">
    <property type="entry name" value="NCS1 FAMILY PURINE/PYRIMIDINE TRANSPORTER"/>
    <property type="match status" value="1"/>
</dbReference>
<dbReference type="Gene3D" id="1.10.4160.10">
    <property type="entry name" value="Hydantoin permease"/>
    <property type="match status" value="1"/>
</dbReference>
<keyword evidence="9" id="KW-1185">Reference proteome</keyword>
<dbReference type="RefSeq" id="XP_016235745.1">
    <property type="nucleotide sequence ID" value="XM_016379918.1"/>
</dbReference>
<protein>
    <recommendedName>
        <fullName evidence="10">NCS1 nucleoside transporter</fullName>
    </recommendedName>
</protein>
<feature type="transmembrane region" description="Helical" evidence="7">
    <location>
        <begin position="264"/>
        <end position="284"/>
    </location>
</feature>
<evidence type="ECO:0008006" key="10">
    <source>
        <dbReference type="Google" id="ProtNLM"/>
    </source>
</evidence>
<dbReference type="AlphaFoldDB" id="A0A0D2BWC0"/>
<feature type="transmembrane region" description="Helical" evidence="7">
    <location>
        <begin position="458"/>
        <end position="476"/>
    </location>
</feature>
<evidence type="ECO:0000313" key="8">
    <source>
        <dbReference type="EMBL" id="KIW15529.1"/>
    </source>
</evidence>
<dbReference type="InterPro" id="IPR045225">
    <property type="entry name" value="Uracil/uridine/allantoin_perm"/>
</dbReference>
<dbReference type="GO" id="GO:0005886">
    <property type="term" value="C:plasma membrane"/>
    <property type="evidence" value="ECO:0007669"/>
    <property type="project" value="TreeGrafter"/>
</dbReference>
<feature type="transmembrane region" description="Helical" evidence="7">
    <location>
        <begin position="384"/>
        <end position="405"/>
    </location>
</feature>
<dbReference type="PANTHER" id="PTHR30618:SF0">
    <property type="entry name" value="PURINE-URACIL PERMEASE NCS1"/>
    <property type="match status" value="1"/>
</dbReference>
<feature type="transmembrane region" description="Helical" evidence="7">
    <location>
        <begin position="304"/>
        <end position="329"/>
    </location>
</feature>
<dbReference type="EMBL" id="KN847495">
    <property type="protein sequence ID" value="KIW15529.1"/>
    <property type="molecule type" value="Genomic_DNA"/>
</dbReference>
<dbReference type="Proteomes" id="UP000053328">
    <property type="component" value="Unassembled WGS sequence"/>
</dbReference>
<feature type="compositionally biased region" description="Basic and acidic residues" evidence="6">
    <location>
        <begin position="537"/>
        <end position="557"/>
    </location>
</feature>
<dbReference type="OrthoDB" id="2018619at2759"/>
<evidence type="ECO:0000256" key="7">
    <source>
        <dbReference type="SAM" id="Phobius"/>
    </source>
</evidence>
<evidence type="ECO:0000256" key="1">
    <source>
        <dbReference type="ARBA" id="ARBA00004141"/>
    </source>
</evidence>
<feature type="region of interest" description="Disordered" evidence="6">
    <location>
        <begin position="536"/>
        <end position="557"/>
    </location>
</feature>
<dbReference type="VEuPathDB" id="FungiDB:PV08_05575"/>
<evidence type="ECO:0000256" key="5">
    <source>
        <dbReference type="ARBA" id="ARBA00023136"/>
    </source>
</evidence>
<feature type="transmembrane region" description="Helical" evidence="7">
    <location>
        <begin position="192"/>
        <end position="213"/>
    </location>
</feature>
<dbReference type="GO" id="GO:0015205">
    <property type="term" value="F:nucleobase transmembrane transporter activity"/>
    <property type="evidence" value="ECO:0007669"/>
    <property type="project" value="TreeGrafter"/>
</dbReference>
<feature type="transmembrane region" description="Helical" evidence="7">
    <location>
        <begin position="496"/>
        <end position="515"/>
    </location>
</feature>
<evidence type="ECO:0000256" key="3">
    <source>
        <dbReference type="ARBA" id="ARBA00022692"/>
    </source>
</evidence>
<organism evidence="8 9">
    <name type="scientific">Exophiala spinifera</name>
    <dbReference type="NCBI Taxonomy" id="91928"/>
    <lineage>
        <taxon>Eukaryota</taxon>
        <taxon>Fungi</taxon>
        <taxon>Dikarya</taxon>
        <taxon>Ascomycota</taxon>
        <taxon>Pezizomycotina</taxon>
        <taxon>Eurotiomycetes</taxon>
        <taxon>Chaetothyriomycetidae</taxon>
        <taxon>Chaetothyriales</taxon>
        <taxon>Herpotrichiellaceae</taxon>
        <taxon>Exophiala</taxon>
    </lineage>
</organism>
<dbReference type="HOGENOM" id="CLU_021555_4_1_1"/>
<accession>A0A0D2BWC0</accession>
<dbReference type="InterPro" id="IPR001248">
    <property type="entry name" value="Pur-cyt_permease"/>
</dbReference>
<dbReference type="GeneID" id="27332658"/>
<proteinExistence type="inferred from homology"/>
<evidence type="ECO:0000256" key="6">
    <source>
        <dbReference type="SAM" id="MobiDB-lite"/>
    </source>
</evidence>
<keyword evidence="3 7" id="KW-0812">Transmembrane</keyword>
<comment type="similarity">
    <text evidence="2">Belongs to the purine-cytosine permease (2.A.39) family.</text>
</comment>
<feature type="transmembrane region" description="Helical" evidence="7">
    <location>
        <begin position="220"/>
        <end position="244"/>
    </location>
</feature>
<evidence type="ECO:0000313" key="9">
    <source>
        <dbReference type="Proteomes" id="UP000053328"/>
    </source>
</evidence>
<feature type="transmembrane region" description="Helical" evidence="7">
    <location>
        <begin position="137"/>
        <end position="159"/>
    </location>
</feature>
<keyword evidence="4 7" id="KW-1133">Transmembrane helix</keyword>